<organism evidence="3 4">
    <name type="scientific">Ligilactobacillus animalis</name>
    <dbReference type="NCBI Taxonomy" id="1605"/>
    <lineage>
        <taxon>Bacteria</taxon>
        <taxon>Bacillati</taxon>
        <taxon>Bacillota</taxon>
        <taxon>Bacilli</taxon>
        <taxon>Lactobacillales</taxon>
        <taxon>Lactobacillaceae</taxon>
        <taxon>Ligilactobacillus</taxon>
    </lineage>
</organism>
<sequence>MYSLEQVKYDDQVILTTEQLAEFYGTTTQSIAQNFKNNEEKFEEKKHYYLLKGAQLKEFKSQFENFELPINKFASQLYLWTKRGASRHAKMLGTDRAWDVYDELEENYFNPKTQQRLPQSPTEMLKLAINSTLETAGKVEKLTTRMDDLEQNASIDPGEYNYLSKRISSEVQNYITAHHLILSSKQRAQLYKDVNRGVKEVTGVKTRSQLRKKDFDTVDRYLMDWVPSRATLMIIEQIGDEAKGQERLF</sequence>
<dbReference type="Proteomes" id="UP000027129">
    <property type="component" value="Unassembled WGS sequence"/>
</dbReference>
<dbReference type="EMBL" id="JMHU01000007">
    <property type="protein sequence ID" value="KDA46147.1"/>
    <property type="molecule type" value="Genomic_DNA"/>
</dbReference>
<evidence type="ECO:0000313" key="3">
    <source>
        <dbReference type="EMBL" id="KDA46147.1"/>
    </source>
</evidence>
<comment type="caution">
    <text evidence="3">The sequence shown here is derived from an EMBL/GenBank/DDBJ whole genome shotgun (WGS) entry which is preliminary data.</text>
</comment>
<dbReference type="Pfam" id="PF10552">
    <property type="entry name" value="ORF6C"/>
    <property type="match status" value="1"/>
</dbReference>
<proteinExistence type="predicted"/>
<evidence type="ECO:0000259" key="2">
    <source>
        <dbReference type="Pfam" id="PF10552"/>
    </source>
</evidence>
<protein>
    <submittedName>
        <fullName evidence="3">Phage anti-repressor protein</fullName>
    </submittedName>
</protein>
<dbReference type="InterPro" id="IPR018878">
    <property type="entry name" value="ORF6C_dom"/>
</dbReference>
<dbReference type="Pfam" id="PF10543">
    <property type="entry name" value="ORF6N"/>
    <property type="match status" value="1"/>
</dbReference>
<keyword evidence="4" id="KW-1185">Reference proteome</keyword>
<reference evidence="3 4" key="1">
    <citation type="submission" date="2014-04" db="EMBL/GenBank/DDBJ databases">
        <title>Draft Genome Sequence of Lactobacillus animalis 381-IL-28.</title>
        <authorList>
            <person name="Sturino J.M."/>
            <person name="Rajendran M."/>
            <person name="Altermann E."/>
        </authorList>
    </citation>
    <scope>NUCLEOTIDE SEQUENCE [LARGE SCALE GENOMIC DNA]</scope>
    <source>
        <strain evidence="3 4">381-IL-28</strain>
    </source>
</reference>
<accession>A0ABR4RQ17</accession>
<evidence type="ECO:0000313" key="4">
    <source>
        <dbReference type="Proteomes" id="UP000027129"/>
    </source>
</evidence>
<dbReference type="InterPro" id="IPR018873">
    <property type="entry name" value="KilA-N_DNA-bd_domain"/>
</dbReference>
<name>A0ABR4RQ17_9LACO</name>
<dbReference type="RefSeq" id="WP_035447973.1">
    <property type="nucleotide sequence ID" value="NZ_CP195054.1"/>
</dbReference>
<feature type="domain" description="ORF6C" evidence="2">
    <location>
        <begin position="125"/>
        <end position="233"/>
    </location>
</feature>
<gene>
    <name evidence="3" type="ORF">Lani381_0831</name>
</gene>
<evidence type="ECO:0000259" key="1">
    <source>
        <dbReference type="Pfam" id="PF10543"/>
    </source>
</evidence>
<feature type="domain" description="KilA-N DNA-binding" evidence="1">
    <location>
        <begin position="7"/>
        <end position="91"/>
    </location>
</feature>